<dbReference type="AlphaFoldDB" id="A0A1X6MJT1"/>
<dbReference type="EMBL" id="KZ110613">
    <property type="protein sequence ID" value="OSX56442.1"/>
    <property type="molecule type" value="Genomic_DNA"/>
</dbReference>
<accession>A0A1X6MJT1</accession>
<dbReference type="GeneID" id="36322956"/>
<protein>
    <recommendedName>
        <fullName evidence="3">F-box domain-containing protein</fullName>
    </recommendedName>
</protein>
<keyword evidence="2" id="KW-1185">Reference proteome</keyword>
<dbReference type="Proteomes" id="UP000194127">
    <property type="component" value="Unassembled WGS sequence"/>
</dbReference>
<proteinExistence type="predicted"/>
<gene>
    <name evidence="1" type="ORF">POSPLADRAFT_1041956</name>
</gene>
<reference evidence="1 2" key="1">
    <citation type="submission" date="2017-04" db="EMBL/GenBank/DDBJ databases">
        <title>Genome Sequence of the Model Brown-Rot Fungus Postia placenta SB12.</title>
        <authorList>
            <consortium name="DOE Joint Genome Institute"/>
            <person name="Gaskell J."/>
            <person name="Kersten P."/>
            <person name="Larrondo L.F."/>
            <person name="Canessa P."/>
            <person name="Martinez D."/>
            <person name="Hibbett D."/>
            <person name="Schmoll M."/>
            <person name="Kubicek C.P."/>
            <person name="Martinez A.T."/>
            <person name="Yadav J."/>
            <person name="Master E."/>
            <person name="Magnuson J.K."/>
            <person name="James T."/>
            <person name="Yaver D."/>
            <person name="Berka R."/>
            <person name="Labutti K."/>
            <person name="Lipzen A."/>
            <person name="Aerts A."/>
            <person name="Barry K."/>
            <person name="Henrissat B."/>
            <person name="Blanchette R."/>
            <person name="Grigoriev I."/>
            <person name="Cullen D."/>
        </authorList>
    </citation>
    <scope>NUCLEOTIDE SEQUENCE [LARGE SCALE GENOMIC DNA]</scope>
    <source>
        <strain evidence="1 2">MAD-698-R-SB12</strain>
    </source>
</reference>
<evidence type="ECO:0008006" key="3">
    <source>
        <dbReference type="Google" id="ProtNLM"/>
    </source>
</evidence>
<evidence type="ECO:0000313" key="2">
    <source>
        <dbReference type="Proteomes" id="UP000194127"/>
    </source>
</evidence>
<name>A0A1X6MJT1_9APHY</name>
<organism evidence="1 2">
    <name type="scientific">Postia placenta MAD-698-R-SB12</name>
    <dbReference type="NCBI Taxonomy" id="670580"/>
    <lineage>
        <taxon>Eukaryota</taxon>
        <taxon>Fungi</taxon>
        <taxon>Dikarya</taxon>
        <taxon>Basidiomycota</taxon>
        <taxon>Agaricomycotina</taxon>
        <taxon>Agaricomycetes</taxon>
        <taxon>Polyporales</taxon>
        <taxon>Adustoporiaceae</taxon>
        <taxon>Rhodonia</taxon>
    </lineage>
</organism>
<evidence type="ECO:0000313" key="1">
    <source>
        <dbReference type="EMBL" id="OSX56442.1"/>
    </source>
</evidence>
<sequence length="314" mass="33718">MGSIAGLLSFFSSAPRLTQLILVNLSTSMASVDTNGPKVTLDHMRDLAMVHIAPDFVSAILSQLILPANMAIQLDHMRVPAGSFFHNLPRIAALEAATKLCVEGTRSRLTVTAAGAASAVRMKFDVDSGHPSLLDAEWLSSLMAALPLARCTELWWLDGLVPCPSLARLTVLRQTLSSMPALTELVLFDTVLQGVRSLIESLHISSTPALGLSGALLQPAPALSTLRLLMLGTVLPPAVEKLAADRAYYGIPLQHLILELPHKLRLSEEQKDILRTLQALVGSVDIVSGGGMPAMPLPPVCYDAFSYWGCSRVW</sequence>
<dbReference type="RefSeq" id="XP_024333236.1">
    <property type="nucleotide sequence ID" value="XM_024478006.1"/>
</dbReference>